<feature type="binding site" evidence="6">
    <location>
        <begin position="176"/>
        <end position="179"/>
    </location>
    <ligand>
        <name>ATP</name>
        <dbReference type="ChEBI" id="CHEBI:30616"/>
    </ligand>
</feature>
<dbReference type="AlphaFoldDB" id="A0AA49GQI2"/>
<evidence type="ECO:0000256" key="7">
    <source>
        <dbReference type="RuleBase" id="RU361200"/>
    </source>
</evidence>
<dbReference type="PANTHER" id="PTHR11609">
    <property type="entry name" value="PURINE BIOSYNTHESIS PROTEIN 6/7, PUR6/7"/>
    <property type="match status" value="1"/>
</dbReference>
<dbReference type="SUPFAM" id="SSF52440">
    <property type="entry name" value="PreATP-grasp domain"/>
    <property type="match status" value="1"/>
</dbReference>
<gene>
    <name evidence="6 7 9" type="primary">purK</name>
    <name evidence="9" type="ORF">K4G66_10645</name>
</gene>
<dbReference type="Gene3D" id="3.40.50.20">
    <property type="match status" value="1"/>
</dbReference>
<dbReference type="SUPFAM" id="SSF56059">
    <property type="entry name" value="Glutathione synthetase ATP-binding domain-like"/>
    <property type="match status" value="1"/>
</dbReference>
<sequence>MSTTYKNITLGIVGGGQLGRMLIQEAINLNIDVHILDPDANAPCKDIATQFTQGSLTDYDTVYQFGQGCDVVTIEIENVNTEALRKLREEGFTVYPEPDIISLIQDKREQKQFYQQNGIPTAPFVLTEQKSDLEQYQDMLPAVQKLGKAGYDGRGVQKITSVEDIEKGFDEPGLLEKLIDFEKELAVIVARNAQGEVKAFPVTEMVFHPEHNLVEYLFAPADISSETAQKATDLAKTVIEKLGMTGLLAVELFLTKEGDILVNEVAPRPHNSGHHTIEGNRTSQYAQHLRSILNLPLGATDTLIPAAMVNLLGEAGYTGDAQYQGLDEVLAVDGVNVHLYGKKLTKPFRKMGHVTILDQNLDRLKEKAQFVKQHLKVIA</sequence>
<name>A0AA49GQI2_9BACT</name>
<dbReference type="InterPro" id="IPR040686">
    <property type="entry name" value="PurK_C"/>
</dbReference>
<evidence type="ECO:0000256" key="6">
    <source>
        <dbReference type="HAMAP-Rule" id="MF_01928"/>
    </source>
</evidence>
<feature type="domain" description="ATP-grasp" evidence="8">
    <location>
        <begin position="111"/>
        <end position="294"/>
    </location>
</feature>
<comment type="pathway">
    <text evidence="6 7">Purine metabolism; IMP biosynthesis via de novo pathway; 5-amino-1-(5-phospho-D-ribosyl)imidazole-4-carboxylate from 5-amino-1-(5-phospho-D-ribosyl)imidazole (N5-CAIR route): step 1/2.</text>
</comment>
<dbReference type="Pfam" id="PF22660">
    <property type="entry name" value="RS_preATP-grasp-like"/>
    <property type="match status" value="1"/>
</dbReference>
<reference evidence="9" key="2">
    <citation type="journal article" date="2024" name="Antonie Van Leeuwenhoek">
        <title>Roseihalotalea indica gen. nov., sp. nov., a halophilic Bacteroidetes from mesopelagic Southwest Indian Ocean with higher carbohydrate metabolic potential.</title>
        <authorList>
            <person name="Chen B."/>
            <person name="Zhang M."/>
            <person name="Lin D."/>
            <person name="Ye J."/>
            <person name="Tang K."/>
        </authorList>
    </citation>
    <scope>NUCLEOTIDE SEQUENCE</scope>
    <source>
        <strain evidence="9">TK19036</strain>
    </source>
</reference>
<dbReference type="InterPro" id="IPR016185">
    <property type="entry name" value="PreATP-grasp_dom_sf"/>
</dbReference>
<dbReference type="GO" id="GO:0046872">
    <property type="term" value="F:metal ion binding"/>
    <property type="evidence" value="ECO:0007669"/>
    <property type="project" value="InterPro"/>
</dbReference>
<keyword evidence="1 6" id="KW-0547">Nucleotide-binding</keyword>
<organism evidence="9">
    <name type="scientific">Roseihalotalea indica</name>
    <dbReference type="NCBI Taxonomy" id="2867963"/>
    <lineage>
        <taxon>Bacteria</taxon>
        <taxon>Pseudomonadati</taxon>
        <taxon>Bacteroidota</taxon>
        <taxon>Cytophagia</taxon>
        <taxon>Cytophagales</taxon>
        <taxon>Catalimonadaceae</taxon>
        <taxon>Roseihalotalea</taxon>
    </lineage>
</organism>
<dbReference type="GO" id="GO:0005829">
    <property type="term" value="C:cytosol"/>
    <property type="evidence" value="ECO:0007669"/>
    <property type="project" value="TreeGrafter"/>
</dbReference>
<reference evidence="9" key="1">
    <citation type="journal article" date="2023" name="Comput. Struct. Biotechnol. J.">
        <title>Discovery of a novel marine Bacteroidetes with a rich repertoire of carbohydrate-active enzymes.</title>
        <authorList>
            <person name="Chen B."/>
            <person name="Liu G."/>
            <person name="Chen Q."/>
            <person name="Wang H."/>
            <person name="Liu L."/>
            <person name="Tang K."/>
        </authorList>
    </citation>
    <scope>NUCLEOTIDE SEQUENCE</scope>
    <source>
        <strain evidence="9">TK19036</strain>
    </source>
</reference>
<comment type="caution">
    <text evidence="6">Lacks conserved residue(s) required for the propagation of feature annotation.</text>
</comment>
<evidence type="ECO:0000256" key="3">
    <source>
        <dbReference type="ARBA" id="ARBA00022793"/>
    </source>
</evidence>
<keyword evidence="2 6" id="KW-0658">Purine biosynthesis</keyword>
<keyword evidence="3" id="KW-0210">Decarboxylase</keyword>
<dbReference type="FunFam" id="3.30.470.20:FF:000037">
    <property type="entry name" value="Phosphoribosylaminoimidazole carboxylase, chloroplastic"/>
    <property type="match status" value="1"/>
</dbReference>
<dbReference type="Pfam" id="PF17769">
    <property type="entry name" value="PurK_C"/>
    <property type="match status" value="1"/>
</dbReference>
<dbReference type="EMBL" id="CP120682">
    <property type="protein sequence ID" value="WKN39155.1"/>
    <property type="molecule type" value="Genomic_DNA"/>
</dbReference>
<evidence type="ECO:0000256" key="1">
    <source>
        <dbReference type="ARBA" id="ARBA00022741"/>
    </source>
</evidence>
<keyword evidence="6 7" id="KW-0436">Ligase</keyword>
<dbReference type="GO" id="GO:0034028">
    <property type="term" value="F:5-(carboxyamino)imidazole ribonucleotide synthase activity"/>
    <property type="evidence" value="ECO:0007669"/>
    <property type="project" value="UniProtKB-UniRule"/>
</dbReference>
<dbReference type="SUPFAM" id="SSF51246">
    <property type="entry name" value="Rudiment single hybrid motif"/>
    <property type="match status" value="1"/>
</dbReference>
<dbReference type="Gene3D" id="3.30.1490.20">
    <property type="entry name" value="ATP-grasp fold, A domain"/>
    <property type="match status" value="1"/>
</dbReference>
<dbReference type="EC" id="6.3.4.18" evidence="6 7"/>
<feature type="binding site" evidence="6">
    <location>
        <begin position="263"/>
        <end position="264"/>
    </location>
    <ligand>
        <name>ATP</name>
        <dbReference type="ChEBI" id="CHEBI:30616"/>
    </ligand>
</feature>
<comment type="similarity">
    <text evidence="6 7">Belongs to the PurK/PurT family.</text>
</comment>
<evidence type="ECO:0000313" key="9">
    <source>
        <dbReference type="EMBL" id="WKN39155.1"/>
    </source>
</evidence>
<dbReference type="NCBIfam" id="TIGR01161">
    <property type="entry name" value="purK"/>
    <property type="match status" value="1"/>
</dbReference>
<evidence type="ECO:0000256" key="5">
    <source>
        <dbReference type="ARBA" id="ARBA00023239"/>
    </source>
</evidence>
<dbReference type="Pfam" id="PF02222">
    <property type="entry name" value="ATP-grasp"/>
    <property type="match status" value="1"/>
</dbReference>
<accession>A0AA49GQI2</accession>
<dbReference type="GO" id="GO:0004638">
    <property type="term" value="F:phosphoribosylaminoimidazole carboxylase activity"/>
    <property type="evidence" value="ECO:0007669"/>
    <property type="project" value="InterPro"/>
</dbReference>
<keyword evidence="4 6" id="KW-0067">ATP-binding</keyword>
<evidence type="ECO:0000256" key="4">
    <source>
        <dbReference type="ARBA" id="ARBA00022840"/>
    </source>
</evidence>
<comment type="function">
    <text evidence="6">Catalyzes the ATP-dependent conversion of 5-aminoimidazole ribonucleotide (AIR) and HCO(3)(-) to N5-carboxyaminoimidazole ribonucleotide (N5-CAIR).</text>
</comment>
<dbReference type="InterPro" id="IPR054350">
    <property type="entry name" value="PurT/PurK_preATP-grasp"/>
</dbReference>
<dbReference type="GO" id="GO:0005524">
    <property type="term" value="F:ATP binding"/>
    <property type="evidence" value="ECO:0007669"/>
    <property type="project" value="UniProtKB-UniRule"/>
</dbReference>
<dbReference type="Gene3D" id="3.30.470.20">
    <property type="entry name" value="ATP-grasp fold, B domain"/>
    <property type="match status" value="1"/>
</dbReference>
<feature type="binding site" evidence="6">
    <location>
        <position position="145"/>
    </location>
    <ligand>
        <name>ATP</name>
        <dbReference type="ChEBI" id="CHEBI:30616"/>
    </ligand>
</feature>
<feature type="binding site" evidence="6">
    <location>
        <position position="184"/>
    </location>
    <ligand>
        <name>ATP</name>
        <dbReference type="ChEBI" id="CHEBI:30616"/>
    </ligand>
</feature>
<dbReference type="InterPro" id="IPR013815">
    <property type="entry name" value="ATP_grasp_subdomain_1"/>
</dbReference>
<evidence type="ECO:0000259" key="8">
    <source>
        <dbReference type="PROSITE" id="PS50975"/>
    </source>
</evidence>
<proteinExistence type="inferred from homology"/>
<dbReference type="NCBIfam" id="NF004679">
    <property type="entry name" value="PRK06019.1-5"/>
    <property type="match status" value="1"/>
</dbReference>
<comment type="function">
    <text evidence="7">Catalyzes the ATP-dependent conversion of 5-aminoimidazole ribonucleotide (AIR) and HCO(3)- to N5-carboxyaminoimidazole ribonucleotide (N5-CAIR).</text>
</comment>
<keyword evidence="5" id="KW-0456">Lyase</keyword>
<protein>
    <recommendedName>
        <fullName evidence="6 7">N5-carboxyaminoimidazole ribonucleotide synthase</fullName>
        <shortName evidence="6 7">N5-CAIR synthase</shortName>
        <ecNumber evidence="6 7">6.3.4.18</ecNumber>
    </recommendedName>
    <alternativeName>
        <fullName evidence="6 7">5-(carboxyamino)imidazole ribonucleotide synthetase</fullName>
    </alternativeName>
</protein>
<dbReference type="HAMAP" id="MF_01928">
    <property type="entry name" value="PurK"/>
    <property type="match status" value="1"/>
</dbReference>
<dbReference type="GO" id="GO:0006189">
    <property type="term" value="P:'de novo' IMP biosynthetic process"/>
    <property type="evidence" value="ECO:0007669"/>
    <property type="project" value="UniProtKB-UniRule"/>
</dbReference>
<dbReference type="InterPro" id="IPR011054">
    <property type="entry name" value="Rudment_hybrid_motif"/>
</dbReference>
<feature type="binding site" evidence="6">
    <location>
        <position position="107"/>
    </location>
    <ligand>
        <name>ATP</name>
        <dbReference type="ChEBI" id="CHEBI:30616"/>
    </ligand>
</feature>
<comment type="subunit">
    <text evidence="6 7">Homodimer.</text>
</comment>
<evidence type="ECO:0000256" key="2">
    <source>
        <dbReference type="ARBA" id="ARBA00022755"/>
    </source>
</evidence>
<dbReference type="PROSITE" id="PS50975">
    <property type="entry name" value="ATP_GRASP"/>
    <property type="match status" value="1"/>
</dbReference>
<dbReference type="PANTHER" id="PTHR11609:SF5">
    <property type="entry name" value="PHOSPHORIBOSYLAMINOIMIDAZOLE CARBOXYLASE"/>
    <property type="match status" value="1"/>
</dbReference>
<dbReference type="InterPro" id="IPR005875">
    <property type="entry name" value="PurK"/>
</dbReference>
<dbReference type="InterPro" id="IPR003135">
    <property type="entry name" value="ATP-grasp_carboxylate-amine"/>
</dbReference>
<comment type="catalytic activity">
    <reaction evidence="6 7">
        <text>5-amino-1-(5-phospho-beta-D-ribosyl)imidazole + hydrogencarbonate + ATP = 5-carboxyamino-1-(5-phospho-D-ribosyl)imidazole + ADP + phosphate + 2 H(+)</text>
        <dbReference type="Rhea" id="RHEA:19317"/>
        <dbReference type="ChEBI" id="CHEBI:15378"/>
        <dbReference type="ChEBI" id="CHEBI:17544"/>
        <dbReference type="ChEBI" id="CHEBI:30616"/>
        <dbReference type="ChEBI" id="CHEBI:43474"/>
        <dbReference type="ChEBI" id="CHEBI:58730"/>
        <dbReference type="ChEBI" id="CHEBI:137981"/>
        <dbReference type="ChEBI" id="CHEBI:456216"/>
        <dbReference type="EC" id="6.3.4.18"/>
    </reaction>
</comment>
<dbReference type="InterPro" id="IPR011761">
    <property type="entry name" value="ATP-grasp"/>
</dbReference>